<dbReference type="SUPFAM" id="SSF53335">
    <property type="entry name" value="S-adenosyl-L-methionine-dependent methyltransferases"/>
    <property type="match status" value="1"/>
</dbReference>
<comment type="similarity">
    <text evidence="4">Belongs to the class I-like SAM-binding methyltransferase superfamily. MenG/UbiE family.</text>
</comment>
<dbReference type="InterPro" id="IPR029063">
    <property type="entry name" value="SAM-dependent_MTases_sf"/>
</dbReference>
<comment type="function">
    <text evidence="4">Methyltransferase required for the conversion of demethylmenaquinol (DMKH2) to menaquinol (MKH2).</text>
</comment>
<accession>A0A2A6FU34</accession>
<dbReference type="HAMAP" id="MF_01813">
    <property type="entry name" value="MenG_UbiE_methyltr"/>
    <property type="match status" value="1"/>
</dbReference>
<evidence type="ECO:0000313" key="6">
    <source>
        <dbReference type="Proteomes" id="UP000219994"/>
    </source>
</evidence>
<proteinExistence type="inferred from homology"/>
<dbReference type="NCBIfam" id="TIGR01934">
    <property type="entry name" value="MenG_MenH_UbiE"/>
    <property type="match status" value="1"/>
</dbReference>
<dbReference type="AlphaFoldDB" id="A0A2A6FU34"/>
<keyword evidence="2 4" id="KW-0808">Transferase</keyword>
<reference evidence="6" key="1">
    <citation type="submission" date="2017-03" db="EMBL/GenBank/DDBJ databases">
        <authorList>
            <person name="Lund M.B."/>
        </authorList>
    </citation>
    <scope>NUCLEOTIDE SEQUENCE [LARGE SCALE GENOMIC DNA]</scope>
</reference>
<dbReference type="EMBL" id="NAEP01000017">
    <property type="protein sequence ID" value="PDQ36372.1"/>
    <property type="molecule type" value="Genomic_DNA"/>
</dbReference>
<dbReference type="Proteomes" id="UP000219994">
    <property type="component" value="Unassembled WGS sequence"/>
</dbReference>
<gene>
    <name evidence="4" type="primary">menG</name>
    <name evidence="5" type="ORF">B5766_01365</name>
</gene>
<comment type="pathway">
    <text evidence="4">Quinol/quinone metabolism; menaquinone biosynthesis; menaquinol from 1,4-dihydroxy-2-naphthoate: step 2/2.</text>
</comment>
<feature type="binding site" evidence="4">
    <location>
        <position position="62"/>
    </location>
    <ligand>
        <name>S-adenosyl-L-methionine</name>
        <dbReference type="ChEBI" id="CHEBI:59789"/>
    </ligand>
</feature>
<dbReference type="PANTHER" id="PTHR43591:SF24">
    <property type="entry name" value="2-METHOXY-6-POLYPRENYL-1,4-BENZOQUINOL METHYLASE, MITOCHONDRIAL"/>
    <property type="match status" value="1"/>
</dbReference>
<evidence type="ECO:0000256" key="3">
    <source>
        <dbReference type="ARBA" id="ARBA00022691"/>
    </source>
</evidence>
<dbReference type="PANTHER" id="PTHR43591">
    <property type="entry name" value="METHYLTRANSFERASE"/>
    <property type="match status" value="1"/>
</dbReference>
<sequence length="235" mass="25194">MVRADLSKEPTAVKAMFDGVAARYDVTNGVVSLGLATHWRRATHRAISPVAGERILDIAAGTGTSSVRLAASGAQVVAADFSPGMLEVGRARHRDTRNLKFVEADAMALPCADGEFDAVTISFGLRNVSDPQRALAEFFRVTKPGGRLVVCEFSHPPLAVVRGASRLFNRAVVPALARLTSSNDDAYNYLQESIAAWPVQSALAAWIHSVGYAQVTWRNLNAGIVALHCAQRPTQ</sequence>
<dbReference type="Pfam" id="PF01209">
    <property type="entry name" value="Ubie_methyltran"/>
    <property type="match status" value="1"/>
</dbReference>
<evidence type="ECO:0000256" key="4">
    <source>
        <dbReference type="HAMAP-Rule" id="MF_01813"/>
    </source>
</evidence>
<feature type="binding site" evidence="4">
    <location>
        <position position="80"/>
    </location>
    <ligand>
        <name>S-adenosyl-L-methionine</name>
        <dbReference type="ChEBI" id="CHEBI:59789"/>
    </ligand>
</feature>
<protein>
    <recommendedName>
        <fullName evidence="4">Demethylmenaquinone methyltransferase</fullName>
        <ecNumber evidence="4">2.1.1.163</ecNumber>
    </recommendedName>
</protein>
<name>A0A2A6FU34_9MICO</name>
<evidence type="ECO:0000256" key="2">
    <source>
        <dbReference type="ARBA" id="ARBA00022679"/>
    </source>
</evidence>
<feature type="binding site" evidence="4">
    <location>
        <position position="122"/>
    </location>
    <ligand>
        <name>S-adenosyl-L-methionine</name>
        <dbReference type="ChEBI" id="CHEBI:59789"/>
    </ligand>
</feature>
<keyword evidence="4" id="KW-0474">Menaquinone biosynthesis</keyword>
<dbReference type="InterPro" id="IPR004033">
    <property type="entry name" value="UbiE/COQ5_MeTrFase"/>
</dbReference>
<organism evidence="5 6">
    <name type="scientific">Candidatus Lumbricidiphila eiseniae</name>
    <dbReference type="NCBI Taxonomy" id="1969409"/>
    <lineage>
        <taxon>Bacteria</taxon>
        <taxon>Bacillati</taxon>
        <taxon>Actinomycetota</taxon>
        <taxon>Actinomycetes</taxon>
        <taxon>Micrococcales</taxon>
        <taxon>Microbacteriaceae</taxon>
        <taxon>Candidatus Lumbricidiphila</taxon>
    </lineage>
</organism>
<dbReference type="GO" id="GO:0032259">
    <property type="term" value="P:methylation"/>
    <property type="evidence" value="ECO:0007669"/>
    <property type="project" value="UniProtKB-KW"/>
</dbReference>
<keyword evidence="3 4" id="KW-0949">S-adenosyl-L-methionine</keyword>
<dbReference type="InterPro" id="IPR023576">
    <property type="entry name" value="UbiE/COQ5_MeTrFase_CS"/>
</dbReference>
<dbReference type="CDD" id="cd02440">
    <property type="entry name" value="AdoMet_MTases"/>
    <property type="match status" value="1"/>
</dbReference>
<feature type="binding site" evidence="4">
    <location>
        <begin position="105"/>
        <end position="106"/>
    </location>
    <ligand>
        <name>S-adenosyl-L-methionine</name>
        <dbReference type="ChEBI" id="CHEBI:59789"/>
    </ligand>
</feature>
<dbReference type="EC" id="2.1.1.163" evidence="4"/>
<dbReference type="PROSITE" id="PS51608">
    <property type="entry name" value="SAM_MT_UBIE"/>
    <property type="match status" value="1"/>
</dbReference>
<dbReference type="UniPathway" id="UPA00079">
    <property type="reaction ID" value="UER00169"/>
</dbReference>
<dbReference type="PROSITE" id="PS01184">
    <property type="entry name" value="UBIE_2"/>
    <property type="match status" value="1"/>
</dbReference>
<comment type="catalytic activity">
    <reaction evidence="4">
        <text>a 2-demethylmenaquinol + S-adenosyl-L-methionine = a menaquinol + S-adenosyl-L-homocysteine + H(+)</text>
        <dbReference type="Rhea" id="RHEA:42640"/>
        <dbReference type="Rhea" id="RHEA-COMP:9539"/>
        <dbReference type="Rhea" id="RHEA-COMP:9563"/>
        <dbReference type="ChEBI" id="CHEBI:15378"/>
        <dbReference type="ChEBI" id="CHEBI:18151"/>
        <dbReference type="ChEBI" id="CHEBI:55437"/>
        <dbReference type="ChEBI" id="CHEBI:57856"/>
        <dbReference type="ChEBI" id="CHEBI:59789"/>
        <dbReference type="EC" id="2.1.1.163"/>
    </reaction>
</comment>
<dbReference type="GO" id="GO:0043770">
    <property type="term" value="F:demethylmenaquinone methyltransferase activity"/>
    <property type="evidence" value="ECO:0007669"/>
    <property type="project" value="UniProtKB-UniRule"/>
</dbReference>
<comment type="caution">
    <text evidence="5">The sequence shown here is derived from an EMBL/GenBank/DDBJ whole genome shotgun (WGS) entry which is preliminary data.</text>
</comment>
<keyword evidence="1 4" id="KW-0489">Methyltransferase</keyword>
<evidence type="ECO:0000256" key="1">
    <source>
        <dbReference type="ARBA" id="ARBA00022603"/>
    </source>
</evidence>
<evidence type="ECO:0000313" key="5">
    <source>
        <dbReference type="EMBL" id="PDQ36372.1"/>
    </source>
</evidence>
<dbReference type="Gene3D" id="3.40.50.150">
    <property type="entry name" value="Vaccinia Virus protein VP39"/>
    <property type="match status" value="1"/>
</dbReference>
<dbReference type="GO" id="GO:0009234">
    <property type="term" value="P:menaquinone biosynthetic process"/>
    <property type="evidence" value="ECO:0007669"/>
    <property type="project" value="UniProtKB-UniRule"/>
</dbReference>